<dbReference type="SUPFAM" id="SSF53474">
    <property type="entry name" value="alpha/beta-Hydrolases"/>
    <property type="match status" value="1"/>
</dbReference>
<dbReference type="Gene3D" id="3.40.50.1820">
    <property type="entry name" value="alpha/beta hydrolase"/>
    <property type="match status" value="1"/>
</dbReference>
<gene>
    <name evidence="2" type="ORF">GH723_05935</name>
</gene>
<dbReference type="AlphaFoldDB" id="A0A5Q2RJW3"/>
<dbReference type="InterPro" id="IPR029058">
    <property type="entry name" value="AB_hydrolase_fold"/>
</dbReference>
<dbReference type="Proteomes" id="UP000334019">
    <property type="component" value="Chromosome"/>
</dbReference>
<protein>
    <submittedName>
        <fullName evidence="2">Prolyl oligopeptidase family serine peptidase</fullName>
    </submittedName>
</protein>
<feature type="domain" description="Peptidase S9 prolyl oligopeptidase catalytic" evidence="1">
    <location>
        <begin position="442"/>
        <end position="649"/>
    </location>
</feature>
<dbReference type="PANTHER" id="PTHR43056:SF5">
    <property type="entry name" value="PEPTIDASE S9 PROLYL OLIGOPEPTIDASE CATALYTIC DOMAIN-CONTAINING PROTEIN"/>
    <property type="match status" value="1"/>
</dbReference>
<evidence type="ECO:0000313" key="2">
    <source>
        <dbReference type="EMBL" id="QGG94686.1"/>
    </source>
</evidence>
<dbReference type="Pfam" id="PF00326">
    <property type="entry name" value="Peptidase_S9"/>
    <property type="match status" value="1"/>
</dbReference>
<evidence type="ECO:0000259" key="1">
    <source>
        <dbReference type="Pfam" id="PF00326"/>
    </source>
</evidence>
<dbReference type="InterPro" id="IPR050585">
    <property type="entry name" value="Xaa-Pro_dipeptidyl-ppase/CocE"/>
</dbReference>
<accession>A0A5Q2RJW3</accession>
<dbReference type="PANTHER" id="PTHR43056">
    <property type="entry name" value="PEPTIDASE S9 PROLYL OLIGOPEPTIDASE"/>
    <property type="match status" value="1"/>
</dbReference>
<keyword evidence="3" id="KW-1185">Reference proteome</keyword>
<evidence type="ECO:0000313" key="3">
    <source>
        <dbReference type="Proteomes" id="UP000334019"/>
    </source>
</evidence>
<dbReference type="GO" id="GO:0008236">
    <property type="term" value="F:serine-type peptidase activity"/>
    <property type="evidence" value="ECO:0007669"/>
    <property type="project" value="InterPro"/>
</dbReference>
<dbReference type="InterPro" id="IPR001375">
    <property type="entry name" value="Peptidase_S9_cat"/>
</dbReference>
<reference evidence="2 3" key="1">
    <citation type="submission" date="2019-11" db="EMBL/GenBank/DDBJ databases">
        <authorList>
            <person name="He Y."/>
        </authorList>
    </citation>
    <scope>NUCLEOTIDE SEQUENCE [LARGE SCALE GENOMIC DNA]</scope>
    <source>
        <strain evidence="2 3">SCSIO 58843</strain>
    </source>
</reference>
<organism evidence="2 3">
    <name type="scientific">Actinomarinicola tropica</name>
    <dbReference type="NCBI Taxonomy" id="2789776"/>
    <lineage>
        <taxon>Bacteria</taxon>
        <taxon>Bacillati</taxon>
        <taxon>Actinomycetota</taxon>
        <taxon>Acidimicrobiia</taxon>
        <taxon>Acidimicrobiales</taxon>
        <taxon>Iamiaceae</taxon>
        <taxon>Actinomarinicola</taxon>
    </lineage>
</organism>
<dbReference type="KEGG" id="atq:GH723_05935"/>
<proteinExistence type="predicted"/>
<name>A0A5Q2RJW3_9ACTN</name>
<dbReference type="RefSeq" id="WP_153758792.1">
    <property type="nucleotide sequence ID" value="NZ_CP045851.1"/>
</dbReference>
<dbReference type="SUPFAM" id="SSF82171">
    <property type="entry name" value="DPP6 N-terminal domain-like"/>
    <property type="match status" value="1"/>
</dbReference>
<dbReference type="GO" id="GO:0006508">
    <property type="term" value="P:proteolysis"/>
    <property type="evidence" value="ECO:0007669"/>
    <property type="project" value="InterPro"/>
</dbReference>
<sequence length="664" mass="71424">MAAGAALPYGTWPSPISSELVVRAAAGLSDVRVDPSTGAVWWSESRPDEGGRITVVRQDPATGVAQERVPATHSARTRVHEYGGAAWWVADDTLWFANWDDQRIWRRGPGDDAPVPVTPEPAQRHGERFADGVVSSDGGWIVCVRESHVAADGTALDEARNEIVAVPARADGGGEPVVLVAGTDFVSSPRLDPTGTRLAWLVWDHPRMPWDGTELWTAALVLDGPLPHVVEPSFLAGGPDEALVQPEWTEDGHLLVVSDRSEWWNVHRVDGTGDLEPLGPVDAEVATPPWVFGQSRYVVDPARGRIIAALTRAGTDALAVVEQGRVREVPTSFTAWSALRLDGDGRVVGVAAAPDAEPAVVRVDLADAGSPGIEVLRPSRDLGLAPEWFSRPEPIEFPTSGGRTAHALLYRPTNPEVTASTEERPPLIVTIHGGPTSAARPQLSLATQFWTSRGFAVVDVNYGGSTGYGRSYRRQLDGAWGIVDVDDCEAAARFLAERGDVDGDRLLIRGGSAGGFTTLAALAFRDTFAAGASSYGVADLAALAADTHKFESRYLDGLVGPYPESSDVYAERSPIHHLDGFDRPLIVFQGLEDEIVPPNQSEAIVAALEERGVPVAYVAFEGEQHGFRRAENIRRVLEAELWFYGHVLGFEPADRIDPVELRGA</sequence>
<dbReference type="EMBL" id="CP045851">
    <property type="protein sequence ID" value="QGG94686.1"/>
    <property type="molecule type" value="Genomic_DNA"/>
</dbReference>